<dbReference type="EMBL" id="CP000390">
    <property type="protein sequence ID" value="ABG62725.1"/>
    <property type="molecule type" value="Genomic_DNA"/>
</dbReference>
<evidence type="ECO:0000313" key="1">
    <source>
        <dbReference type="EMBL" id="ABG62725.1"/>
    </source>
</evidence>
<dbReference type="AlphaFoldDB" id="Q11IQ0"/>
<name>Q11IQ0_CHESB</name>
<sequence length="219" mass="23831">MLSVSGNFGTNACGRTYPSGFVILGLDPRIQAVRRMKGGGVSAGCPVPEASVVSGEGTAWVLGSAPRCARLRPRMTRGECCQSSGNFGTNACGRTYPSGFVILGLDPRIHAVTVKQVWHFAMSARCRKRRSWAEKGTAWVLGPAPRCARLRPRMTRGECCQSSGNFGTNASGRTYTSGFVILGLDPRIHAVTVKQVWHFAMSARCRKRRSWAERERHGS</sequence>
<gene>
    <name evidence="1" type="ordered locus">Meso_1329</name>
</gene>
<proteinExistence type="predicted"/>
<protein>
    <submittedName>
        <fullName evidence="1">Uncharacterized protein</fullName>
    </submittedName>
</protein>
<reference evidence="1" key="1">
    <citation type="submission" date="2006-06" db="EMBL/GenBank/DDBJ databases">
        <title>Complete sequence of chromosome of Chelativorans sp. BNC1.</title>
        <authorList>
            <consortium name="US DOE Joint Genome Institute"/>
            <person name="Copeland A."/>
            <person name="Lucas S."/>
            <person name="Lapidus A."/>
            <person name="Barry K."/>
            <person name="Detter J.C."/>
            <person name="Glavina del Rio T."/>
            <person name="Hammon N."/>
            <person name="Israni S."/>
            <person name="Dalin E."/>
            <person name="Tice H."/>
            <person name="Pitluck S."/>
            <person name="Chertkov O."/>
            <person name="Brettin T."/>
            <person name="Bruce D."/>
            <person name="Han C."/>
            <person name="Tapia R."/>
            <person name="Gilna P."/>
            <person name="Schmutz J."/>
            <person name="Larimer F."/>
            <person name="Land M."/>
            <person name="Hauser L."/>
            <person name="Kyrpides N."/>
            <person name="Mikhailova N."/>
            <person name="Richardson P."/>
        </authorList>
    </citation>
    <scope>NUCLEOTIDE SEQUENCE</scope>
    <source>
        <strain evidence="1">BNC1</strain>
    </source>
</reference>
<accession>Q11IQ0</accession>
<dbReference type="KEGG" id="mes:Meso_1329"/>
<organism evidence="1">
    <name type="scientific">Chelativorans sp. (strain BNC1)</name>
    <dbReference type="NCBI Taxonomy" id="266779"/>
    <lineage>
        <taxon>Bacteria</taxon>
        <taxon>Pseudomonadati</taxon>
        <taxon>Pseudomonadota</taxon>
        <taxon>Alphaproteobacteria</taxon>
        <taxon>Hyphomicrobiales</taxon>
        <taxon>Phyllobacteriaceae</taxon>
        <taxon>Chelativorans</taxon>
    </lineage>
</organism>
<dbReference type="HOGENOM" id="CLU_1259571_0_0_5"/>